<protein>
    <submittedName>
        <fullName evidence="2">Uncharacterized protein</fullName>
    </submittedName>
</protein>
<evidence type="ECO:0000256" key="1">
    <source>
        <dbReference type="SAM" id="Phobius"/>
    </source>
</evidence>
<organism evidence="2 3">
    <name type="scientific">Nitrosotalea devaniterrae</name>
    <dbReference type="NCBI Taxonomy" id="1078905"/>
    <lineage>
        <taxon>Archaea</taxon>
        <taxon>Nitrososphaerota</taxon>
        <taxon>Nitrososphaeria</taxon>
        <taxon>Nitrosotaleales</taxon>
        <taxon>Nitrosotaleaceae</taxon>
        <taxon>Nitrosotalea</taxon>
    </lineage>
</organism>
<gene>
    <name evidence="2" type="ORF">NDEV_1157</name>
</gene>
<evidence type="ECO:0000313" key="2">
    <source>
        <dbReference type="EMBL" id="CUR51922.1"/>
    </source>
</evidence>
<keyword evidence="1" id="KW-1133">Transmembrane helix</keyword>
<accession>A0A128A3N3</accession>
<dbReference type="EMBL" id="LN890280">
    <property type="protein sequence ID" value="CUR51922.1"/>
    <property type="molecule type" value="Genomic_DNA"/>
</dbReference>
<evidence type="ECO:0000313" key="3">
    <source>
        <dbReference type="Proteomes" id="UP000196239"/>
    </source>
</evidence>
<feature type="transmembrane region" description="Helical" evidence="1">
    <location>
        <begin position="59"/>
        <end position="78"/>
    </location>
</feature>
<dbReference type="KEGG" id="ndv:NDEV_1157"/>
<dbReference type="AlphaFoldDB" id="A0A128A3N3"/>
<proteinExistence type="predicted"/>
<name>A0A128A3N3_9ARCH</name>
<sequence length="84" mass="9133">MKNNKIIGRLVLAAGLFISVLFGGFTIMAIHTVEEQKNGNACKNPASSCPLPDVQGFEFYTIIGVILSIIGIVIIMRCKRNIPI</sequence>
<dbReference type="Proteomes" id="UP000196239">
    <property type="component" value="Chromosome 1"/>
</dbReference>
<reference evidence="3" key="1">
    <citation type="submission" date="2015-10" db="EMBL/GenBank/DDBJ databases">
        <authorList>
            <person name="Lehtovirta-Morley L.E."/>
            <person name="Vieille C."/>
        </authorList>
    </citation>
    <scope>NUCLEOTIDE SEQUENCE [LARGE SCALE GENOMIC DNA]</scope>
</reference>
<keyword evidence="1" id="KW-0812">Transmembrane</keyword>
<keyword evidence="3" id="KW-1185">Reference proteome</keyword>
<keyword evidence="1" id="KW-0472">Membrane</keyword>
<feature type="transmembrane region" description="Helical" evidence="1">
    <location>
        <begin position="7"/>
        <end position="30"/>
    </location>
</feature>